<keyword evidence="1" id="KW-0472">Membrane</keyword>
<dbReference type="Pfam" id="PF00085">
    <property type="entry name" value="Thioredoxin"/>
    <property type="match status" value="1"/>
</dbReference>
<dbReference type="SUPFAM" id="SSF52833">
    <property type="entry name" value="Thioredoxin-like"/>
    <property type="match status" value="1"/>
</dbReference>
<evidence type="ECO:0000313" key="4">
    <source>
        <dbReference type="Proteomes" id="UP000261212"/>
    </source>
</evidence>
<gene>
    <name evidence="3" type="ORF">DW687_07135</name>
</gene>
<feature type="transmembrane region" description="Helical" evidence="1">
    <location>
        <begin position="5"/>
        <end position="24"/>
    </location>
</feature>
<dbReference type="GO" id="GO:0045454">
    <property type="term" value="P:cell redox homeostasis"/>
    <property type="evidence" value="ECO:0007669"/>
    <property type="project" value="TreeGrafter"/>
</dbReference>
<reference evidence="3 4" key="1">
    <citation type="submission" date="2018-08" db="EMBL/GenBank/DDBJ databases">
        <title>A genome reference for cultivated species of the human gut microbiota.</title>
        <authorList>
            <person name="Zou Y."/>
            <person name="Xue W."/>
            <person name="Luo G."/>
        </authorList>
    </citation>
    <scope>NUCLEOTIDE SEQUENCE [LARGE SCALE GENOMIC DNA]</scope>
    <source>
        <strain evidence="3 4">AM25-6</strain>
    </source>
</reference>
<dbReference type="AlphaFoldDB" id="A0A3E3DZ07"/>
<dbReference type="GeneID" id="97999570"/>
<evidence type="ECO:0000256" key="1">
    <source>
        <dbReference type="SAM" id="Phobius"/>
    </source>
</evidence>
<dbReference type="PROSITE" id="PS00194">
    <property type="entry name" value="THIOREDOXIN_1"/>
    <property type="match status" value="1"/>
</dbReference>
<name>A0A3E3DZ07_9FIRM</name>
<organism evidence="3 4">
    <name type="scientific">Anaerofustis stercorihominis</name>
    <dbReference type="NCBI Taxonomy" id="214853"/>
    <lineage>
        <taxon>Bacteria</taxon>
        <taxon>Bacillati</taxon>
        <taxon>Bacillota</taxon>
        <taxon>Clostridia</taxon>
        <taxon>Eubacteriales</taxon>
        <taxon>Eubacteriaceae</taxon>
        <taxon>Anaerofustis</taxon>
    </lineage>
</organism>
<dbReference type="InterPro" id="IPR036249">
    <property type="entry name" value="Thioredoxin-like_sf"/>
</dbReference>
<keyword evidence="1" id="KW-1133">Transmembrane helix</keyword>
<evidence type="ECO:0000313" key="3">
    <source>
        <dbReference type="EMBL" id="RGD74524.1"/>
    </source>
</evidence>
<feature type="domain" description="Thioredoxin" evidence="2">
    <location>
        <begin position="30"/>
        <end position="165"/>
    </location>
</feature>
<dbReference type="InterPro" id="IPR013766">
    <property type="entry name" value="Thioredoxin_domain"/>
</dbReference>
<accession>A0A3E3DZ07</accession>
<keyword evidence="1" id="KW-0812">Transmembrane</keyword>
<dbReference type="PANTHER" id="PTHR43601:SF3">
    <property type="entry name" value="THIOREDOXIN, MITOCHONDRIAL"/>
    <property type="match status" value="1"/>
</dbReference>
<protein>
    <submittedName>
        <fullName evidence="3">Thioredoxin</fullName>
    </submittedName>
</protein>
<dbReference type="Gene3D" id="3.40.30.10">
    <property type="entry name" value="Glutaredoxin"/>
    <property type="match status" value="1"/>
</dbReference>
<dbReference type="Proteomes" id="UP000261212">
    <property type="component" value="Unassembled WGS sequence"/>
</dbReference>
<evidence type="ECO:0000259" key="2">
    <source>
        <dbReference type="PROSITE" id="PS51352"/>
    </source>
</evidence>
<proteinExistence type="predicted"/>
<dbReference type="RefSeq" id="WP_007049103.1">
    <property type="nucleotide sequence ID" value="NZ_CABKNJ010000005.1"/>
</dbReference>
<dbReference type="InterPro" id="IPR017937">
    <property type="entry name" value="Thioredoxin_CS"/>
</dbReference>
<dbReference type="EMBL" id="QUSM01000003">
    <property type="protein sequence ID" value="RGD74524.1"/>
    <property type="molecule type" value="Genomic_DNA"/>
</dbReference>
<dbReference type="PROSITE" id="PS51352">
    <property type="entry name" value="THIOREDOXIN_2"/>
    <property type="match status" value="1"/>
</dbReference>
<sequence>MNKKILRIVIPVLIVISVIGIYIVKNNNDNALGNSGSDTSSATFDLNELKKEKLPIVLDFSSATCPPCREMEPTLHKLKEEYKGKVIIKSISVDADVKGIEDFPVKVTPTLFFFDEKGNPYKPSKDIDIQMIEYSSKADNKHIYTAREGLLTEDEFLKIFKDMGIK</sequence>
<comment type="caution">
    <text evidence="3">The sequence shown here is derived from an EMBL/GenBank/DDBJ whole genome shotgun (WGS) entry which is preliminary data.</text>
</comment>
<dbReference type="CDD" id="cd02947">
    <property type="entry name" value="TRX_family"/>
    <property type="match status" value="1"/>
</dbReference>
<dbReference type="PANTHER" id="PTHR43601">
    <property type="entry name" value="THIOREDOXIN, MITOCHONDRIAL"/>
    <property type="match status" value="1"/>
</dbReference>